<evidence type="ECO:0000256" key="4">
    <source>
        <dbReference type="ARBA" id="ARBA00023136"/>
    </source>
</evidence>
<dbReference type="GO" id="GO:0005886">
    <property type="term" value="C:plasma membrane"/>
    <property type="evidence" value="ECO:0007669"/>
    <property type="project" value="TreeGrafter"/>
</dbReference>
<keyword evidence="4 6" id="KW-0472">Membrane</keyword>
<proteinExistence type="predicted"/>
<dbReference type="PANTHER" id="PTHR30520:SF2">
    <property type="entry name" value="INNER MEMBRANE PROTEIN YFDC"/>
    <property type="match status" value="1"/>
</dbReference>
<feature type="transmembrane region" description="Helical" evidence="6">
    <location>
        <begin position="148"/>
        <end position="171"/>
    </location>
</feature>
<feature type="compositionally biased region" description="Basic and acidic residues" evidence="5">
    <location>
        <begin position="14"/>
        <end position="41"/>
    </location>
</feature>
<dbReference type="Gene3D" id="1.20.1080.10">
    <property type="entry name" value="Glycerol uptake facilitator protein"/>
    <property type="match status" value="1"/>
</dbReference>
<evidence type="ECO:0000256" key="6">
    <source>
        <dbReference type="SAM" id="Phobius"/>
    </source>
</evidence>
<feature type="compositionally biased region" description="Polar residues" evidence="5">
    <location>
        <begin position="1"/>
        <end position="10"/>
    </location>
</feature>
<feature type="region of interest" description="Disordered" evidence="5">
    <location>
        <begin position="296"/>
        <end position="324"/>
    </location>
</feature>
<dbReference type="Pfam" id="PF01226">
    <property type="entry name" value="Form_Nir_trans"/>
    <property type="match status" value="1"/>
</dbReference>
<comment type="caution">
    <text evidence="7">The sequence shown here is derived from an EMBL/GenBank/DDBJ whole genome shotgun (WGS) entry which is preliminary data.</text>
</comment>
<feature type="transmembrane region" description="Helical" evidence="6">
    <location>
        <begin position="98"/>
        <end position="118"/>
    </location>
</feature>
<gene>
    <name evidence="7" type="ORF">SAJA_03840</name>
</gene>
<protein>
    <submittedName>
        <fullName evidence="7">Formate/nitrite transporter</fullName>
    </submittedName>
</protein>
<dbReference type="InParanoid" id="A0A423PZD0"/>
<dbReference type="PANTHER" id="PTHR30520">
    <property type="entry name" value="FORMATE TRANSPORTER-RELATED"/>
    <property type="match status" value="1"/>
</dbReference>
<sequence length="324" mass="35490">MSESSQNQAADKNGPNDKKDNGKKEENQEADLNRHERRDARRREFPSAAVVYEAIRAEAESELSRPLPGLAWSALAAGLSMGFSFVAQALLRHYSPEASWQTIISSFGYSMGFLFVILGRQQLFTENTLTPVLEVLRVKRLDTLIQTVNLWLVVLAANILGTAIFGATLVYGHVLDDSIAPALSQIAASEYSATFLETMIRAVFAGWLVALMLWLLPFAETARVGVIILVTFLIGLAHLPHIIAGSVAALYAVFEGSHTIGQYITDFFVPTLIGNMFGGILMVAVVNYAQVAYSGQDNDKNSDKNSDKNNDTDSAKKKNKTKEN</sequence>
<evidence type="ECO:0000256" key="5">
    <source>
        <dbReference type="SAM" id="MobiDB-lite"/>
    </source>
</evidence>
<dbReference type="InterPro" id="IPR000292">
    <property type="entry name" value="For/NO2_transpt"/>
</dbReference>
<evidence type="ECO:0000256" key="2">
    <source>
        <dbReference type="ARBA" id="ARBA00022692"/>
    </source>
</evidence>
<dbReference type="RefSeq" id="WP_123657320.1">
    <property type="nucleotide sequence ID" value="NZ_AYKG01000008.1"/>
</dbReference>
<feature type="transmembrane region" description="Helical" evidence="6">
    <location>
        <begin position="226"/>
        <end position="252"/>
    </location>
</feature>
<feature type="transmembrane region" description="Helical" evidence="6">
    <location>
        <begin position="70"/>
        <end position="92"/>
    </location>
</feature>
<keyword evidence="8" id="KW-1185">Reference proteome</keyword>
<dbReference type="GO" id="GO:0015499">
    <property type="term" value="F:formate transmembrane transporter activity"/>
    <property type="evidence" value="ECO:0007669"/>
    <property type="project" value="TreeGrafter"/>
</dbReference>
<comment type="subcellular location">
    <subcellularLocation>
        <location evidence="1">Membrane</location>
        <topology evidence="1">Multi-pass membrane protein</topology>
    </subcellularLocation>
</comment>
<keyword evidence="3 6" id="KW-1133">Transmembrane helix</keyword>
<dbReference type="EMBL" id="AYKG01000008">
    <property type="protein sequence ID" value="ROO30962.1"/>
    <property type="molecule type" value="Genomic_DNA"/>
</dbReference>
<feature type="transmembrane region" description="Helical" evidence="6">
    <location>
        <begin position="272"/>
        <end position="293"/>
    </location>
</feature>
<evidence type="ECO:0000313" key="7">
    <source>
        <dbReference type="EMBL" id="ROO30962.1"/>
    </source>
</evidence>
<reference evidence="7 8" key="1">
    <citation type="submission" date="2013-10" db="EMBL/GenBank/DDBJ databases">
        <title>Salinisphaera japonica YTM-1 Genome Sequencing.</title>
        <authorList>
            <person name="Lai Q."/>
            <person name="Li C."/>
            <person name="Shao Z."/>
        </authorList>
    </citation>
    <scope>NUCLEOTIDE SEQUENCE [LARGE SCALE GENOMIC DNA]</scope>
    <source>
        <strain evidence="7 8">YTM-1</strain>
    </source>
</reference>
<dbReference type="OrthoDB" id="261587at2"/>
<feature type="transmembrane region" description="Helical" evidence="6">
    <location>
        <begin position="199"/>
        <end position="219"/>
    </location>
</feature>
<evidence type="ECO:0000256" key="3">
    <source>
        <dbReference type="ARBA" id="ARBA00022989"/>
    </source>
</evidence>
<organism evidence="7 8">
    <name type="scientific">Salinisphaera japonica YTM-1</name>
    <dbReference type="NCBI Taxonomy" id="1209778"/>
    <lineage>
        <taxon>Bacteria</taxon>
        <taxon>Pseudomonadati</taxon>
        <taxon>Pseudomonadota</taxon>
        <taxon>Gammaproteobacteria</taxon>
        <taxon>Salinisphaerales</taxon>
        <taxon>Salinisphaeraceae</taxon>
        <taxon>Salinisphaera</taxon>
    </lineage>
</organism>
<dbReference type="InterPro" id="IPR023271">
    <property type="entry name" value="Aquaporin-like"/>
</dbReference>
<dbReference type="AlphaFoldDB" id="A0A423PZD0"/>
<evidence type="ECO:0000256" key="1">
    <source>
        <dbReference type="ARBA" id="ARBA00004141"/>
    </source>
</evidence>
<keyword evidence="2 6" id="KW-0812">Transmembrane</keyword>
<evidence type="ECO:0000313" key="8">
    <source>
        <dbReference type="Proteomes" id="UP000285310"/>
    </source>
</evidence>
<name>A0A423PZD0_9GAMM</name>
<feature type="region of interest" description="Disordered" evidence="5">
    <location>
        <begin position="1"/>
        <end position="41"/>
    </location>
</feature>
<dbReference type="Proteomes" id="UP000285310">
    <property type="component" value="Unassembled WGS sequence"/>
</dbReference>
<feature type="compositionally biased region" description="Basic and acidic residues" evidence="5">
    <location>
        <begin position="297"/>
        <end position="324"/>
    </location>
</feature>
<accession>A0A423PZD0</accession>